<evidence type="ECO:0000313" key="3">
    <source>
        <dbReference type="EMBL" id="KAI5081113.1"/>
    </source>
</evidence>
<evidence type="ECO:0008006" key="5">
    <source>
        <dbReference type="Google" id="ProtNLM"/>
    </source>
</evidence>
<dbReference type="PANTHER" id="PTHR43213">
    <property type="entry name" value="BIFUNCTIONAL DTTP/UTP PYROPHOSPHATASE/METHYLTRANSFERASE PROTEIN-RELATED"/>
    <property type="match status" value="1"/>
</dbReference>
<feature type="region of interest" description="Disordered" evidence="2">
    <location>
        <begin position="1"/>
        <end position="33"/>
    </location>
</feature>
<dbReference type="PANTHER" id="PTHR43213:SF4">
    <property type="entry name" value="7-METHYL-GTP PYROPHOSPHATASE"/>
    <property type="match status" value="1"/>
</dbReference>
<dbReference type="Pfam" id="PF02545">
    <property type="entry name" value="Maf"/>
    <property type="match status" value="1"/>
</dbReference>
<name>A0A9D4ZMG5_ADICA</name>
<dbReference type="Proteomes" id="UP000886520">
    <property type="component" value="Chromosome 4"/>
</dbReference>
<sequence length="286" mass="31053">MAPPPAAATPAAPAFPRRRQQREARPPSPSSGFSSLPYCCWCRLGCERCRNSGKSLQQVTRMPQTLQIILGSSSASRQSILKEMGFTFTVMAADIDEKAIRRDTAEDLVLALAEAKAETIMANIAMRDSDKNTVDNEPTLLITADQVVVFEGSIREKPANEKEARTFIEDYSRAPASTVGSVLVTNLATGERKGGIDKTEIYFHSIPEEVITELDGVLIVRPASLVFSGLLLRNIEEGDIFYCAGGLMVEHPLVSPLVAAMVGSLDSVMGLPKDLTLSLIKEVLRD</sequence>
<keyword evidence="4" id="KW-1185">Reference proteome</keyword>
<protein>
    <recommendedName>
        <fullName evidence="5">Maf-like protein</fullName>
    </recommendedName>
</protein>
<gene>
    <name evidence="3" type="ORF">GOP47_0004296</name>
</gene>
<dbReference type="OrthoDB" id="10267058at2759"/>
<dbReference type="EMBL" id="JABFUD020000004">
    <property type="protein sequence ID" value="KAI5081113.1"/>
    <property type="molecule type" value="Genomic_DNA"/>
</dbReference>
<dbReference type="InterPro" id="IPR029001">
    <property type="entry name" value="ITPase-like_fam"/>
</dbReference>
<organism evidence="3 4">
    <name type="scientific">Adiantum capillus-veneris</name>
    <name type="common">Maidenhair fern</name>
    <dbReference type="NCBI Taxonomy" id="13818"/>
    <lineage>
        <taxon>Eukaryota</taxon>
        <taxon>Viridiplantae</taxon>
        <taxon>Streptophyta</taxon>
        <taxon>Embryophyta</taxon>
        <taxon>Tracheophyta</taxon>
        <taxon>Polypodiopsida</taxon>
        <taxon>Polypodiidae</taxon>
        <taxon>Polypodiales</taxon>
        <taxon>Pteridineae</taxon>
        <taxon>Pteridaceae</taxon>
        <taxon>Vittarioideae</taxon>
        <taxon>Adiantum</taxon>
    </lineage>
</organism>
<proteinExistence type="inferred from homology"/>
<dbReference type="HAMAP" id="MF_00528">
    <property type="entry name" value="Maf"/>
    <property type="match status" value="1"/>
</dbReference>
<accession>A0A9D4ZMG5</accession>
<reference evidence="3" key="1">
    <citation type="submission" date="2021-01" db="EMBL/GenBank/DDBJ databases">
        <title>Adiantum capillus-veneris genome.</title>
        <authorList>
            <person name="Fang Y."/>
            <person name="Liao Q."/>
        </authorList>
    </citation>
    <scope>NUCLEOTIDE SEQUENCE</scope>
    <source>
        <strain evidence="3">H3</strain>
        <tissue evidence="3">Leaf</tissue>
    </source>
</reference>
<dbReference type="GO" id="GO:0047429">
    <property type="term" value="F:nucleoside triphosphate diphosphatase activity"/>
    <property type="evidence" value="ECO:0007669"/>
    <property type="project" value="InterPro"/>
</dbReference>
<keyword evidence="1" id="KW-0378">Hydrolase</keyword>
<dbReference type="SUPFAM" id="SSF52972">
    <property type="entry name" value="ITPase-like"/>
    <property type="match status" value="1"/>
</dbReference>
<dbReference type="AlphaFoldDB" id="A0A9D4ZMG5"/>
<evidence type="ECO:0000313" key="4">
    <source>
        <dbReference type="Proteomes" id="UP000886520"/>
    </source>
</evidence>
<comment type="caution">
    <text evidence="3">The sequence shown here is derived from an EMBL/GenBank/DDBJ whole genome shotgun (WGS) entry which is preliminary data.</text>
</comment>
<evidence type="ECO:0000256" key="1">
    <source>
        <dbReference type="ARBA" id="ARBA00022801"/>
    </source>
</evidence>
<dbReference type="InterPro" id="IPR003697">
    <property type="entry name" value="Maf-like"/>
</dbReference>
<evidence type="ECO:0000256" key="2">
    <source>
        <dbReference type="SAM" id="MobiDB-lite"/>
    </source>
</evidence>
<dbReference type="Gene3D" id="3.90.950.10">
    <property type="match status" value="2"/>
</dbReference>